<dbReference type="InterPro" id="IPR010035">
    <property type="entry name" value="Thi_S"/>
</dbReference>
<sequence length="68" mass="7379">MVRINGKDAPDVVSLSVLEYLKQSSYKLQHVVVELNEEILPKEAYGKTILNDGDVLEILSFMGGGSGA</sequence>
<dbReference type="AlphaFoldDB" id="A0A6L5YN17"/>
<accession>A0A6L5YN17</accession>
<dbReference type="NCBIfam" id="TIGR01683">
    <property type="entry name" value="thiS"/>
    <property type="match status" value="1"/>
</dbReference>
<dbReference type="EMBL" id="VUNI01000002">
    <property type="protein sequence ID" value="MST73790.1"/>
    <property type="molecule type" value="Genomic_DNA"/>
</dbReference>
<comment type="caution">
    <text evidence="1">The sequence shown here is derived from an EMBL/GenBank/DDBJ whole genome shotgun (WGS) entry which is preliminary data.</text>
</comment>
<keyword evidence="2" id="KW-1185">Reference proteome</keyword>
<dbReference type="RefSeq" id="WP_328596822.1">
    <property type="nucleotide sequence ID" value="NZ_VUNI01000002.1"/>
</dbReference>
<dbReference type="InterPro" id="IPR012675">
    <property type="entry name" value="Beta-grasp_dom_sf"/>
</dbReference>
<dbReference type="Gene3D" id="3.10.20.30">
    <property type="match status" value="1"/>
</dbReference>
<reference evidence="1 2" key="1">
    <citation type="submission" date="2019-08" db="EMBL/GenBank/DDBJ databases">
        <title>In-depth cultivation of the pig gut microbiome towards novel bacterial diversity and tailored functional studies.</title>
        <authorList>
            <person name="Wylensek D."/>
            <person name="Hitch T.C.A."/>
            <person name="Clavel T."/>
        </authorList>
    </citation>
    <scope>NUCLEOTIDE SEQUENCE [LARGE SCALE GENOMIC DNA]</scope>
    <source>
        <strain evidence="1 2">MUC/MUC-530-WT-4D</strain>
    </source>
</reference>
<dbReference type="PANTHER" id="PTHR34472">
    <property type="entry name" value="SULFUR CARRIER PROTEIN THIS"/>
    <property type="match status" value="1"/>
</dbReference>
<name>A0A6L5YN17_9FIRM</name>
<dbReference type="Pfam" id="PF02597">
    <property type="entry name" value="ThiS"/>
    <property type="match status" value="1"/>
</dbReference>
<evidence type="ECO:0000313" key="1">
    <source>
        <dbReference type="EMBL" id="MST73790.1"/>
    </source>
</evidence>
<dbReference type="InterPro" id="IPR016155">
    <property type="entry name" value="Mopterin_synth/thiamin_S_b"/>
</dbReference>
<dbReference type="SUPFAM" id="SSF54285">
    <property type="entry name" value="MoaD/ThiS"/>
    <property type="match status" value="1"/>
</dbReference>
<dbReference type="CDD" id="cd00565">
    <property type="entry name" value="Ubl_ThiS"/>
    <property type="match status" value="1"/>
</dbReference>
<proteinExistence type="predicted"/>
<organism evidence="1 2">
    <name type="scientific">Roseburia porci</name>
    <dbReference type="NCBI Taxonomy" id="2605790"/>
    <lineage>
        <taxon>Bacteria</taxon>
        <taxon>Bacillati</taxon>
        <taxon>Bacillota</taxon>
        <taxon>Clostridia</taxon>
        <taxon>Lachnospirales</taxon>
        <taxon>Lachnospiraceae</taxon>
        <taxon>Roseburia</taxon>
    </lineage>
</organism>
<gene>
    <name evidence="1" type="primary">thiS</name>
    <name evidence="1" type="ORF">FYJ75_01915</name>
</gene>
<protein>
    <submittedName>
        <fullName evidence="1">Sulfur carrier protein ThiS</fullName>
    </submittedName>
</protein>
<dbReference type="PANTHER" id="PTHR34472:SF1">
    <property type="entry name" value="SULFUR CARRIER PROTEIN THIS"/>
    <property type="match status" value="1"/>
</dbReference>
<dbReference type="Proteomes" id="UP000474024">
    <property type="component" value="Unassembled WGS sequence"/>
</dbReference>
<evidence type="ECO:0000313" key="2">
    <source>
        <dbReference type="Proteomes" id="UP000474024"/>
    </source>
</evidence>
<dbReference type="InterPro" id="IPR003749">
    <property type="entry name" value="ThiS/MoaD-like"/>
</dbReference>